<keyword evidence="2" id="KW-0472">Membrane</keyword>
<evidence type="ECO:0000313" key="4">
    <source>
        <dbReference type="Proteomes" id="UP000060513"/>
    </source>
</evidence>
<sequence>MTVGPAGARGPAIRDVDSVDSGHSPGMNSQPSDPDPRNTPGVRPGNTVPPGETPPGEGSTGSETGPPADLSRGWAKGPMIAIGLVVVVFAAFFLAYALIMIL</sequence>
<feature type="transmembrane region" description="Helical" evidence="2">
    <location>
        <begin position="79"/>
        <end position="99"/>
    </location>
</feature>
<accession>A0A0M5IZV1</accession>
<reference evidence="3 4" key="1">
    <citation type="submission" date="2015-08" db="EMBL/GenBank/DDBJ databases">
        <title>Genome sequence of the pristinamycin over-producing bacterium Streptomyces pristinaespiralis HCCB10218.</title>
        <authorList>
            <person name="Tian J."/>
            <person name="Yang J."/>
            <person name="Li L."/>
            <person name="Ruan L."/>
            <person name="Wei W."/>
            <person name="Zheng G."/>
            <person name="Wei Z."/>
            <person name="Yang S."/>
            <person name="Ge M."/>
            <person name="Jiang W."/>
            <person name="Lu Y."/>
        </authorList>
    </citation>
    <scope>NUCLEOTIDE SEQUENCE [LARGE SCALE GENOMIC DNA]</scope>
    <source>
        <strain evidence="3 4">HCCB 10218</strain>
    </source>
</reference>
<evidence type="ECO:0000256" key="1">
    <source>
        <dbReference type="SAM" id="MobiDB-lite"/>
    </source>
</evidence>
<dbReference type="KEGG" id="spri:SPRI_6980"/>
<dbReference type="EMBL" id="CP011340">
    <property type="protein sequence ID" value="ALC25286.1"/>
    <property type="molecule type" value="Genomic_DNA"/>
</dbReference>
<gene>
    <name evidence="3" type="ORF">SPRI_6980</name>
</gene>
<name>A0A0M5IZV1_STRPR</name>
<organism evidence="3">
    <name type="scientific">Streptomyces pristinaespiralis</name>
    <dbReference type="NCBI Taxonomy" id="38300"/>
    <lineage>
        <taxon>Bacteria</taxon>
        <taxon>Bacillati</taxon>
        <taxon>Actinomycetota</taxon>
        <taxon>Actinomycetes</taxon>
        <taxon>Kitasatosporales</taxon>
        <taxon>Streptomycetaceae</taxon>
        <taxon>Streptomyces</taxon>
    </lineage>
</organism>
<feature type="region of interest" description="Disordered" evidence="1">
    <location>
        <begin position="1"/>
        <end position="73"/>
    </location>
</feature>
<evidence type="ECO:0000256" key="2">
    <source>
        <dbReference type="SAM" id="Phobius"/>
    </source>
</evidence>
<proteinExistence type="predicted"/>
<dbReference type="Proteomes" id="UP000060513">
    <property type="component" value="Chromosome"/>
</dbReference>
<feature type="compositionally biased region" description="Low complexity" evidence="1">
    <location>
        <begin position="54"/>
        <end position="67"/>
    </location>
</feature>
<dbReference type="AlphaFoldDB" id="A0A0M5IZV1"/>
<dbReference type="Pfam" id="PF20088">
    <property type="entry name" value="DUF6480"/>
    <property type="match status" value="1"/>
</dbReference>
<evidence type="ECO:0000313" key="3">
    <source>
        <dbReference type="EMBL" id="ALC25286.1"/>
    </source>
</evidence>
<dbReference type="PATRIC" id="fig|38300.4.peg.7308"/>
<dbReference type="STRING" id="38300.SPRI_6980"/>
<keyword evidence="2" id="KW-1133">Transmembrane helix</keyword>
<protein>
    <submittedName>
        <fullName evidence="3">Uncharacterized protein</fullName>
    </submittedName>
</protein>
<keyword evidence="2" id="KW-0812">Transmembrane</keyword>
<dbReference type="InterPro" id="IPR045512">
    <property type="entry name" value="DUF6480"/>
</dbReference>